<dbReference type="Proteomes" id="UP000075502">
    <property type="component" value="Unassembled WGS sequence"/>
</dbReference>
<dbReference type="InterPro" id="IPR047768">
    <property type="entry name" value="Tn5p-like"/>
</dbReference>
<sequence length="445" mass="49634">MKTDAELEGLYRLLGNKRVAYGALVRAHAEQTVERMAGHRTVRAVHDTTEFEFDGEVERKGLGPLRGRSEARGFFAHATLAVAEDAVNLPLGLIGLECWARTSSPRSGQRKKKLNGGDYARIDDKESTRWARQVEEVERTVEGRCSLVHVMDREADAYPLLSAMSQQGRRFVVRVARDRLVWELDDQDEPLEDIGLMPLSEALGELPIKLEREVALSKRRASSAPRQGRAHPDRHARPATLGISATRLALRRPPYLSEEMPHELGVNIVVVRELDAPAGQEPVAWVLATNEPIQTKEQIAAVVDHYRARWLIEEFFKALKTGCSFETRQLESFESLTNALALFVPIAWQMLQLRALSRLRPNAPADEVLNPAQRALLRQFQPKKMPTEGATVRDALYAVAGLGGHLKQNGAPGWQTLARGMQTLLTLEAGWNAAAEISRQTMGKM</sequence>
<organism evidence="2 3">
    <name type="scientific">Sorangium cellulosum</name>
    <name type="common">Polyangium cellulosum</name>
    <dbReference type="NCBI Taxonomy" id="56"/>
    <lineage>
        <taxon>Bacteria</taxon>
        <taxon>Pseudomonadati</taxon>
        <taxon>Myxococcota</taxon>
        <taxon>Polyangia</taxon>
        <taxon>Polyangiales</taxon>
        <taxon>Polyangiaceae</taxon>
        <taxon>Sorangium</taxon>
    </lineage>
</organism>
<dbReference type="Pfam" id="PF01609">
    <property type="entry name" value="DDE_Tnp_1"/>
    <property type="match status" value="1"/>
</dbReference>
<name>A0A150TVY5_SORCE</name>
<protein>
    <recommendedName>
        <fullName evidence="1">Transposase IS4-like domain-containing protein</fullName>
    </recommendedName>
</protein>
<dbReference type="EMBL" id="JEME01000856">
    <property type="protein sequence ID" value="KYG08850.1"/>
    <property type="molecule type" value="Genomic_DNA"/>
</dbReference>
<dbReference type="NCBIfam" id="NF033590">
    <property type="entry name" value="transpos_IS4_3"/>
    <property type="match status" value="1"/>
</dbReference>
<dbReference type="GO" id="GO:0003677">
    <property type="term" value="F:DNA binding"/>
    <property type="evidence" value="ECO:0007669"/>
    <property type="project" value="InterPro"/>
</dbReference>
<dbReference type="InterPro" id="IPR014737">
    <property type="entry name" value="Transposase_Tn5-like_C"/>
</dbReference>
<gene>
    <name evidence="2" type="ORF">BE21_21275</name>
</gene>
<dbReference type="GO" id="GO:0004803">
    <property type="term" value="F:transposase activity"/>
    <property type="evidence" value="ECO:0007669"/>
    <property type="project" value="InterPro"/>
</dbReference>
<dbReference type="GO" id="GO:0006313">
    <property type="term" value="P:DNA transposition"/>
    <property type="evidence" value="ECO:0007669"/>
    <property type="project" value="InterPro"/>
</dbReference>
<dbReference type="InterPro" id="IPR012337">
    <property type="entry name" value="RNaseH-like_sf"/>
</dbReference>
<evidence type="ECO:0000259" key="1">
    <source>
        <dbReference type="Pfam" id="PF01609"/>
    </source>
</evidence>
<dbReference type="PANTHER" id="PTHR37319:SF1">
    <property type="entry name" value="TRANSPOSASE TN5 DIMERISATION DOMAIN-CONTAINING PROTEIN"/>
    <property type="match status" value="1"/>
</dbReference>
<dbReference type="InterPro" id="IPR002559">
    <property type="entry name" value="Transposase_11"/>
</dbReference>
<evidence type="ECO:0000313" key="2">
    <source>
        <dbReference type="EMBL" id="KYG08850.1"/>
    </source>
</evidence>
<comment type="caution">
    <text evidence="2">The sequence shown here is derived from an EMBL/GenBank/DDBJ whole genome shotgun (WGS) entry which is preliminary data.</text>
</comment>
<reference evidence="2 3" key="1">
    <citation type="submission" date="2014-02" db="EMBL/GenBank/DDBJ databases">
        <title>The small core and large imbalanced accessory genome model reveals a collaborative survival strategy of Sorangium cellulosum strains in nature.</title>
        <authorList>
            <person name="Han K."/>
            <person name="Peng R."/>
            <person name="Blom J."/>
            <person name="Li Y.-Z."/>
        </authorList>
    </citation>
    <scope>NUCLEOTIDE SEQUENCE [LARGE SCALE GENOMIC DNA]</scope>
    <source>
        <strain evidence="2 3">So0007-03</strain>
    </source>
</reference>
<dbReference type="InterPro" id="IPR054836">
    <property type="entry name" value="Tn5_transposase"/>
</dbReference>
<dbReference type="Gene3D" id="3.90.350.10">
    <property type="entry name" value="Transposase Inhibitor Protein From Tn5, Chain A, domain 1"/>
    <property type="match status" value="1"/>
</dbReference>
<dbReference type="AlphaFoldDB" id="A0A150TVY5"/>
<dbReference type="SUPFAM" id="SSF53098">
    <property type="entry name" value="Ribonuclease H-like"/>
    <property type="match status" value="1"/>
</dbReference>
<evidence type="ECO:0000313" key="3">
    <source>
        <dbReference type="Proteomes" id="UP000075502"/>
    </source>
</evidence>
<accession>A0A150TVY5</accession>
<feature type="domain" description="Transposase IS4-like" evidence="1">
    <location>
        <begin position="145"/>
        <end position="341"/>
    </location>
</feature>
<dbReference type="Gene3D" id="1.10.740.10">
    <property type="entry name" value="Transferase Inhibitor Protein From Tn5, Chain"/>
    <property type="match status" value="1"/>
</dbReference>
<dbReference type="PANTHER" id="PTHR37319">
    <property type="entry name" value="TRANSPOSASE"/>
    <property type="match status" value="1"/>
</dbReference>
<proteinExistence type="predicted"/>